<name>A0A928GIJ7_XYLRU</name>
<comment type="caution">
    <text evidence="2">The sequence shown here is derived from an EMBL/GenBank/DDBJ whole genome shotgun (WGS) entry which is preliminary data.</text>
</comment>
<feature type="transmembrane region" description="Helical" evidence="1">
    <location>
        <begin position="241"/>
        <end position="260"/>
    </location>
</feature>
<protein>
    <submittedName>
        <fullName evidence="2">DUF3667 domain-containing protein</fullName>
    </submittedName>
</protein>
<proteinExistence type="predicted"/>
<feature type="transmembrane region" description="Helical" evidence="1">
    <location>
        <begin position="267"/>
        <end position="292"/>
    </location>
</feature>
<organism evidence="2 3">
    <name type="scientific">Xylanibacter ruminicola</name>
    <name type="common">Prevotella ruminicola</name>
    <dbReference type="NCBI Taxonomy" id="839"/>
    <lineage>
        <taxon>Bacteria</taxon>
        <taxon>Pseudomonadati</taxon>
        <taxon>Bacteroidota</taxon>
        <taxon>Bacteroidia</taxon>
        <taxon>Bacteroidales</taxon>
        <taxon>Prevotellaceae</taxon>
        <taxon>Xylanibacter</taxon>
    </lineage>
</organism>
<gene>
    <name evidence="2" type="ORF">E7102_12730</name>
</gene>
<evidence type="ECO:0000313" key="2">
    <source>
        <dbReference type="EMBL" id="MBE6267306.1"/>
    </source>
</evidence>
<dbReference type="Pfam" id="PF12412">
    <property type="entry name" value="DUF3667"/>
    <property type="match status" value="1"/>
</dbReference>
<dbReference type="AlphaFoldDB" id="A0A928GIJ7"/>
<evidence type="ECO:0000256" key="1">
    <source>
        <dbReference type="SAM" id="Phobius"/>
    </source>
</evidence>
<keyword evidence="1" id="KW-0812">Transmembrane</keyword>
<dbReference type="Proteomes" id="UP000763088">
    <property type="component" value="Unassembled WGS sequence"/>
</dbReference>
<accession>A0A928GIJ7</accession>
<feature type="transmembrane region" description="Helical" evidence="1">
    <location>
        <begin position="179"/>
        <end position="197"/>
    </location>
</feature>
<keyword evidence="1" id="KW-1133">Transmembrane helix</keyword>
<sequence length="296" mass="34116">MEQIKEKYERFKEWQIKPYEVAQLTAEKHECATCHTEFHGNYCPRCGQKSTIGRYSFKTAFLTFLDVWGLGNRGMFRTIRDLLLRPGYMIRDYLNGMQMAYFPPFKMFFLVITLSVLVDSGLNIRMTNTLNNTFTTTTKEDVSKEPDQALNDNDSKKKLELKILDKIDKCVSWLDNNQTIVQFLLLLVLSGPMYLLFRKNKKISDIRYSELFIAMVYITNMMTIINIIGGFFLPGNASVKHLAYALSIIPLTQLFGYSYLKTLFKVVASFAILISAGALLLIIVVILGYLFIEYIL</sequence>
<dbReference type="EMBL" id="SUYD01000019">
    <property type="protein sequence ID" value="MBE6267306.1"/>
    <property type="molecule type" value="Genomic_DNA"/>
</dbReference>
<feature type="transmembrane region" description="Helical" evidence="1">
    <location>
        <begin position="99"/>
        <end position="118"/>
    </location>
</feature>
<feature type="transmembrane region" description="Helical" evidence="1">
    <location>
        <begin position="209"/>
        <end position="235"/>
    </location>
</feature>
<dbReference type="InterPro" id="IPR022134">
    <property type="entry name" value="DUF3667"/>
</dbReference>
<evidence type="ECO:0000313" key="3">
    <source>
        <dbReference type="Proteomes" id="UP000763088"/>
    </source>
</evidence>
<keyword evidence="1" id="KW-0472">Membrane</keyword>
<reference evidence="2" key="1">
    <citation type="submission" date="2019-04" db="EMBL/GenBank/DDBJ databases">
        <title>Evolution of Biomass-Degrading Anaerobic Consortia Revealed by Metagenomics.</title>
        <authorList>
            <person name="Peng X."/>
        </authorList>
    </citation>
    <scope>NUCLEOTIDE SEQUENCE</scope>
    <source>
        <strain evidence="2">SIG141</strain>
    </source>
</reference>